<gene>
    <name evidence="1" type="ORF">CFB84_34875</name>
</gene>
<dbReference type="Proteomes" id="UP000214600">
    <property type="component" value="Unassembled WGS sequence"/>
</dbReference>
<comment type="caution">
    <text evidence="1">The sequence shown here is derived from an EMBL/GenBank/DDBJ whole genome shotgun (WGS) entry which is preliminary data.</text>
</comment>
<evidence type="ECO:0000313" key="2">
    <source>
        <dbReference type="Proteomes" id="UP000214600"/>
    </source>
</evidence>
<dbReference type="OrthoDB" id="8911310at2"/>
<dbReference type="RefSeq" id="WP_089453775.1">
    <property type="nucleotide sequence ID" value="NZ_NKFA01000024.1"/>
</dbReference>
<evidence type="ECO:0000313" key="1">
    <source>
        <dbReference type="EMBL" id="OXI36332.1"/>
    </source>
</evidence>
<dbReference type="EMBL" id="NKFA01000024">
    <property type="protein sequence ID" value="OXI36332.1"/>
    <property type="molecule type" value="Genomic_DNA"/>
</dbReference>
<dbReference type="Gene3D" id="1.20.120.330">
    <property type="entry name" value="Nucleotidyltransferases domain 2"/>
    <property type="match status" value="1"/>
</dbReference>
<sequence length="150" mass="16674">MARLDDLLNEPDTPLKRATTINKAQITGWLQEAGKKLDDARRKENASSTRVDAAYDAVFFCVLTVLATQKVRVTAQNGHHNAALQAAAVVMNVPEGLQDTVEVLKDWRNSKYTGAFTASEQDVMDALDIARRYMELTSGWLQQEHSALLK</sequence>
<accession>A0A228I2A4</accession>
<name>A0A228I2A4_9BURK</name>
<organism evidence="1 2">
    <name type="scientific">Burkholderia aenigmatica</name>
    <dbReference type="NCBI Taxonomy" id="2015348"/>
    <lineage>
        <taxon>Bacteria</taxon>
        <taxon>Pseudomonadati</taxon>
        <taxon>Pseudomonadota</taxon>
        <taxon>Betaproteobacteria</taxon>
        <taxon>Burkholderiales</taxon>
        <taxon>Burkholderiaceae</taxon>
        <taxon>Burkholderia</taxon>
        <taxon>Burkholderia cepacia complex</taxon>
    </lineage>
</organism>
<protein>
    <recommendedName>
        <fullName evidence="3">DNA-binding protein</fullName>
    </recommendedName>
</protein>
<reference evidence="1 2" key="2">
    <citation type="submission" date="2017-08" db="EMBL/GenBank/DDBJ databases">
        <title>WGS of novel Burkholderia cepaca complex species.</title>
        <authorList>
            <person name="Lipuma J."/>
            <person name="Spilker T."/>
        </authorList>
    </citation>
    <scope>NUCLEOTIDE SEQUENCE [LARGE SCALE GENOMIC DNA]</scope>
    <source>
        <strain evidence="1 2">AU17325</strain>
    </source>
</reference>
<proteinExistence type="predicted"/>
<dbReference type="AlphaFoldDB" id="A0A228I2A4"/>
<evidence type="ECO:0008006" key="3">
    <source>
        <dbReference type="Google" id="ProtNLM"/>
    </source>
</evidence>
<reference evidence="2" key="1">
    <citation type="submission" date="2017-06" db="EMBL/GenBank/DDBJ databases">
        <authorList>
            <person name="LiPuma J."/>
            <person name="Spilker T."/>
        </authorList>
    </citation>
    <scope>NUCLEOTIDE SEQUENCE [LARGE SCALE GENOMIC DNA]</scope>
    <source>
        <strain evidence="2">AU17325</strain>
    </source>
</reference>